<dbReference type="Proteomes" id="UP000095247">
    <property type="component" value="Unassembled WGS sequence"/>
</dbReference>
<dbReference type="SFLD" id="SFLDS00029">
    <property type="entry name" value="Radical_SAM"/>
    <property type="match status" value="1"/>
</dbReference>
<name>A0A1E5NIJ6_9SPIR</name>
<dbReference type="Pfam" id="PF13186">
    <property type="entry name" value="SPASM"/>
    <property type="match status" value="1"/>
</dbReference>
<dbReference type="InterPro" id="IPR007197">
    <property type="entry name" value="rSAM"/>
</dbReference>
<keyword evidence="3" id="KW-0949">S-adenosyl-L-methionine</keyword>
<evidence type="ECO:0000256" key="4">
    <source>
        <dbReference type="ARBA" id="ARBA00022723"/>
    </source>
</evidence>
<gene>
    <name evidence="9" type="ORF">BFL38_10980</name>
</gene>
<reference evidence="9 10" key="1">
    <citation type="submission" date="2016-08" db="EMBL/GenBank/DDBJ databases">
        <title>Characterization and recognition of Brachyspira hampsonii sp. nov., a novel intestinal spirochete that is pathogenic to pigs.</title>
        <authorList>
            <person name="Mirajkar N."/>
            <person name="La T."/>
            <person name="Phillips N."/>
            <person name="Hampson D."/>
            <person name="Gebhart C."/>
        </authorList>
    </citation>
    <scope>NUCLEOTIDE SEQUENCE [LARGE SCALE GENOMIC DNA]</scope>
    <source>
        <strain evidence="9 10">P280/1</strain>
    </source>
</reference>
<comment type="caution">
    <text evidence="9">The sequence shown here is derived from an EMBL/GenBank/DDBJ whole genome shotgun (WGS) entry which is preliminary data.</text>
</comment>
<dbReference type="InterPro" id="IPR023885">
    <property type="entry name" value="4Fe4S-binding_SPASM_dom"/>
</dbReference>
<proteinExistence type="predicted"/>
<sequence>MDNKTIDHIVWWIPIKSLRNFTREYLLELHNLKKCSNNDETSINSNLITEAIKRSVELTTDNLDYDYIKSIFKKNVTWVEIGISSFCNRKCWFCPNSFIDRFSKNIILEEKLFIKVLSELQEIDYSNRIYLHRYNEPLYDKDLLIKRIKQVREYLPNCNITLFSNGDYLTLDYLELLNKCGVNNMIITYYYNYNDKNIPFDIDNIIHPGMLKLLSKLKLEYQVVIKNDSYYQVDCSYKNIYINYRAVDFIRHATDRGQLLKDSVNIINNNGLCFMPNFHLAVDYDGNYTLCCNIRSDVRKHENYILGNIKDSTIFDIFMGRKMINFRKKLMVEAKRIEICSTCSDPRTWENLF</sequence>
<dbReference type="GO" id="GO:0003824">
    <property type="term" value="F:catalytic activity"/>
    <property type="evidence" value="ECO:0007669"/>
    <property type="project" value="InterPro"/>
</dbReference>
<protein>
    <submittedName>
        <fullName evidence="9">Uncharacterized protein</fullName>
    </submittedName>
</protein>
<evidence type="ECO:0000259" key="7">
    <source>
        <dbReference type="Pfam" id="PF04055"/>
    </source>
</evidence>
<evidence type="ECO:0000259" key="8">
    <source>
        <dbReference type="Pfam" id="PF13186"/>
    </source>
</evidence>
<evidence type="ECO:0000256" key="2">
    <source>
        <dbReference type="ARBA" id="ARBA00022485"/>
    </source>
</evidence>
<dbReference type="RefSeq" id="WP_069725444.1">
    <property type="nucleotide sequence ID" value="NZ_MDCO01000001.1"/>
</dbReference>
<dbReference type="Pfam" id="PF04055">
    <property type="entry name" value="Radical_SAM"/>
    <property type="match status" value="1"/>
</dbReference>
<dbReference type="CDD" id="cd21109">
    <property type="entry name" value="SPASM"/>
    <property type="match status" value="1"/>
</dbReference>
<keyword evidence="6" id="KW-0411">Iron-sulfur</keyword>
<dbReference type="AlphaFoldDB" id="A0A1E5NIJ6"/>
<dbReference type="PANTHER" id="PTHR43787:SF10">
    <property type="entry name" value="COFACTOR MODIFYING PROTEIN"/>
    <property type="match status" value="1"/>
</dbReference>
<comment type="cofactor">
    <cofactor evidence="1">
        <name>[4Fe-4S] cluster</name>
        <dbReference type="ChEBI" id="CHEBI:49883"/>
    </cofactor>
</comment>
<keyword evidence="5" id="KW-0408">Iron</keyword>
<feature type="domain" description="Radical SAM core" evidence="7">
    <location>
        <begin position="83"/>
        <end position="185"/>
    </location>
</feature>
<dbReference type="Gene3D" id="3.20.20.70">
    <property type="entry name" value="Aldolase class I"/>
    <property type="match status" value="1"/>
</dbReference>
<evidence type="ECO:0000256" key="1">
    <source>
        <dbReference type="ARBA" id="ARBA00001966"/>
    </source>
</evidence>
<dbReference type="SUPFAM" id="SSF102114">
    <property type="entry name" value="Radical SAM enzymes"/>
    <property type="match status" value="1"/>
</dbReference>
<accession>A0A1E5NIJ6</accession>
<evidence type="ECO:0000256" key="3">
    <source>
        <dbReference type="ARBA" id="ARBA00022691"/>
    </source>
</evidence>
<dbReference type="GO" id="GO:0046872">
    <property type="term" value="F:metal ion binding"/>
    <property type="evidence" value="ECO:0007669"/>
    <property type="project" value="UniProtKB-KW"/>
</dbReference>
<evidence type="ECO:0000313" key="10">
    <source>
        <dbReference type="Proteomes" id="UP000095247"/>
    </source>
</evidence>
<evidence type="ECO:0000256" key="6">
    <source>
        <dbReference type="ARBA" id="ARBA00023014"/>
    </source>
</evidence>
<evidence type="ECO:0000256" key="5">
    <source>
        <dbReference type="ARBA" id="ARBA00023004"/>
    </source>
</evidence>
<dbReference type="InterPro" id="IPR013785">
    <property type="entry name" value="Aldolase_TIM"/>
</dbReference>
<evidence type="ECO:0000313" key="9">
    <source>
        <dbReference type="EMBL" id="OEJ15973.1"/>
    </source>
</evidence>
<keyword evidence="4" id="KW-0479">Metal-binding</keyword>
<keyword evidence="2" id="KW-0004">4Fe-4S</keyword>
<dbReference type="PANTHER" id="PTHR43787">
    <property type="entry name" value="FEMO COFACTOR BIOSYNTHESIS PROTEIN NIFB-RELATED"/>
    <property type="match status" value="1"/>
</dbReference>
<feature type="domain" description="4Fe4S-binding SPASM" evidence="8">
    <location>
        <begin position="273"/>
        <end position="343"/>
    </location>
</feature>
<dbReference type="EMBL" id="MDCO01000001">
    <property type="protein sequence ID" value="OEJ15973.1"/>
    <property type="molecule type" value="Genomic_DNA"/>
</dbReference>
<organism evidence="9 10">
    <name type="scientific">Brachyspira hampsonii</name>
    <dbReference type="NCBI Taxonomy" id="1287055"/>
    <lineage>
        <taxon>Bacteria</taxon>
        <taxon>Pseudomonadati</taxon>
        <taxon>Spirochaetota</taxon>
        <taxon>Spirochaetia</taxon>
        <taxon>Brachyspirales</taxon>
        <taxon>Brachyspiraceae</taxon>
        <taxon>Brachyspira</taxon>
    </lineage>
</organism>
<dbReference type="GO" id="GO:0051539">
    <property type="term" value="F:4 iron, 4 sulfur cluster binding"/>
    <property type="evidence" value="ECO:0007669"/>
    <property type="project" value="UniProtKB-KW"/>
</dbReference>
<dbReference type="InterPro" id="IPR058240">
    <property type="entry name" value="rSAM_sf"/>
</dbReference>